<dbReference type="InterPro" id="IPR005113">
    <property type="entry name" value="uDENN_dom"/>
</dbReference>
<feature type="region of interest" description="Disordered" evidence="3">
    <location>
        <begin position="1544"/>
        <end position="1680"/>
    </location>
</feature>
<gene>
    <name evidence="6" type="ORF">HOLleu_28981</name>
</gene>
<evidence type="ECO:0000256" key="3">
    <source>
        <dbReference type="SAM" id="MobiDB-lite"/>
    </source>
</evidence>
<feature type="compositionally biased region" description="Polar residues" evidence="3">
    <location>
        <begin position="1582"/>
        <end position="1592"/>
    </location>
</feature>
<dbReference type="InterPro" id="IPR051696">
    <property type="entry name" value="DENN_Domain_GEFs"/>
</dbReference>
<dbReference type="Pfam" id="PF02141">
    <property type="entry name" value="DENN"/>
    <property type="match status" value="1"/>
</dbReference>
<dbReference type="PROSITE" id="PS51375">
    <property type="entry name" value="PPR"/>
    <property type="match status" value="1"/>
</dbReference>
<name>A0A9Q1BN90_HOLLE</name>
<feature type="compositionally biased region" description="Low complexity" evidence="3">
    <location>
        <begin position="1126"/>
        <end position="1142"/>
    </location>
</feature>
<dbReference type="InterPro" id="IPR005112">
    <property type="entry name" value="dDENN_dom"/>
</dbReference>
<evidence type="ECO:0000259" key="4">
    <source>
        <dbReference type="PROSITE" id="PS50211"/>
    </source>
</evidence>
<keyword evidence="1" id="KW-0344">Guanine-nucleotide releasing factor</keyword>
<accession>A0A9Q1BN90</accession>
<protein>
    <submittedName>
        <fullName evidence="6">C-myc promoter-binding protein</fullName>
    </submittedName>
</protein>
<feature type="compositionally biased region" description="Basic and acidic residues" evidence="3">
    <location>
        <begin position="1641"/>
        <end position="1652"/>
    </location>
</feature>
<feature type="domain" description="MABP" evidence="5">
    <location>
        <begin position="49"/>
        <end position="210"/>
    </location>
</feature>
<dbReference type="PANTHER" id="PTHR12296:SF30">
    <property type="entry name" value="DENN DOMAIN-CONTAINING PROTEIN CRAG"/>
    <property type="match status" value="1"/>
</dbReference>
<feature type="compositionally biased region" description="Basic and acidic residues" evidence="3">
    <location>
        <begin position="1664"/>
        <end position="1675"/>
    </location>
</feature>
<dbReference type="InterPro" id="IPR002885">
    <property type="entry name" value="PPR_rpt"/>
</dbReference>
<reference evidence="6" key="1">
    <citation type="submission" date="2021-10" db="EMBL/GenBank/DDBJ databases">
        <title>Tropical sea cucumber genome reveals ecological adaptation and Cuvierian tubules defense mechanism.</title>
        <authorList>
            <person name="Chen T."/>
        </authorList>
    </citation>
    <scope>NUCLEOTIDE SEQUENCE</scope>
    <source>
        <strain evidence="6">Nanhai2018</strain>
        <tissue evidence="6">Muscle</tissue>
    </source>
</reference>
<dbReference type="Pfam" id="PF03456">
    <property type="entry name" value="uDENN"/>
    <property type="match status" value="1"/>
</dbReference>
<evidence type="ECO:0000313" key="7">
    <source>
        <dbReference type="Proteomes" id="UP001152320"/>
    </source>
</evidence>
<feature type="compositionally biased region" description="Basic and acidic residues" evidence="3">
    <location>
        <begin position="1269"/>
        <end position="1284"/>
    </location>
</feature>
<dbReference type="SMART" id="SM00800">
    <property type="entry name" value="uDENN"/>
    <property type="match status" value="1"/>
</dbReference>
<keyword evidence="7" id="KW-1185">Reference proteome</keyword>
<dbReference type="InterPro" id="IPR011990">
    <property type="entry name" value="TPR-like_helical_dom_sf"/>
</dbReference>
<proteinExistence type="predicted"/>
<dbReference type="SMART" id="SM00799">
    <property type="entry name" value="DENN"/>
    <property type="match status" value="1"/>
</dbReference>
<dbReference type="PANTHER" id="PTHR12296">
    <property type="entry name" value="DENN DOMAIN-CONTAINING PROTEIN 4"/>
    <property type="match status" value="1"/>
</dbReference>
<dbReference type="OrthoDB" id="75250at2759"/>
<dbReference type="Gene3D" id="2.100.10.50">
    <property type="match status" value="1"/>
</dbReference>
<dbReference type="PROSITE" id="PS51498">
    <property type="entry name" value="MABP"/>
    <property type="match status" value="1"/>
</dbReference>
<feature type="compositionally biased region" description="Basic and acidic residues" evidence="3">
    <location>
        <begin position="1076"/>
        <end position="1090"/>
    </location>
</feature>
<feature type="compositionally biased region" description="Low complexity" evidence="3">
    <location>
        <begin position="1010"/>
        <end position="1033"/>
    </location>
</feature>
<feature type="compositionally biased region" description="Basic and acidic residues" evidence="3">
    <location>
        <begin position="1607"/>
        <end position="1618"/>
    </location>
</feature>
<dbReference type="InterPro" id="IPR001194">
    <property type="entry name" value="cDENN_dom"/>
</dbReference>
<dbReference type="GO" id="GO:0031410">
    <property type="term" value="C:cytoplasmic vesicle"/>
    <property type="evidence" value="ECO:0007669"/>
    <property type="project" value="TreeGrafter"/>
</dbReference>
<feature type="region of interest" description="Disordered" evidence="3">
    <location>
        <begin position="970"/>
        <end position="1144"/>
    </location>
</feature>
<feature type="compositionally biased region" description="Polar residues" evidence="3">
    <location>
        <begin position="1312"/>
        <end position="1324"/>
    </location>
</feature>
<dbReference type="GO" id="GO:0005085">
    <property type="term" value="F:guanyl-nucleotide exchange factor activity"/>
    <property type="evidence" value="ECO:0007669"/>
    <property type="project" value="UniProtKB-KW"/>
</dbReference>
<evidence type="ECO:0000259" key="5">
    <source>
        <dbReference type="PROSITE" id="PS51498"/>
    </source>
</evidence>
<dbReference type="EMBL" id="JAIZAY010000014">
    <property type="protein sequence ID" value="KAJ8029554.1"/>
    <property type="molecule type" value="Genomic_DNA"/>
</dbReference>
<dbReference type="InterPro" id="IPR043153">
    <property type="entry name" value="DENN_C"/>
</dbReference>
<feature type="compositionally biased region" description="Basic and acidic residues" evidence="3">
    <location>
        <begin position="1225"/>
        <end position="1239"/>
    </location>
</feature>
<feature type="compositionally biased region" description="Low complexity" evidence="3">
    <location>
        <begin position="891"/>
        <end position="903"/>
    </location>
</feature>
<dbReference type="InterPro" id="IPR023341">
    <property type="entry name" value="MABP"/>
</dbReference>
<feature type="region of interest" description="Disordered" evidence="3">
    <location>
        <begin position="891"/>
        <end position="934"/>
    </location>
</feature>
<feature type="compositionally biased region" description="Polar residues" evidence="3">
    <location>
        <begin position="994"/>
        <end position="1004"/>
    </location>
</feature>
<feature type="region of interest" description="Disordered" evidence="3">
    <location>
        <begin position="1398"/>
        <end position="1430"/>
    </location>
</feature>
<comment type="caution">
    <text evidence="6">The sequence shown here is derived from an EMBL/GenBank/DDBJ whole genome shotgun (WGS) entry which is preliminary data.</text>
</comment>
<dbReference type="Gene3D" id="1.25.40.10">
    <property type="entry name" value="Tetratricopeptide repeat domain"/>
    <property type="match status" value="1"/>
</dbReference>
<evidence type="ECO:0000256" key="2">
    <source>
        <dbReference type="PROSITE-ProRule" id="PRU00708"/>
    </source>
</evidence>
<feature type="compositionally biased region" description="Polar residues" evidence="3">
    <location>
        <begin position="1111"/>
        <end position="1125"/>
    </location>
</feature>
<dbReference type="GO" id="GO:0032483">
    <property type="term" value="P:regulation of Rab protein signal transduction"/>
    <property type="evidence" value="ECO:0007669"/>
    <property type="project" value="TreeGrafter"/>
</dbReference>
<dbReference type="InterPro" id="IPR037516">
    <property type="entry name" value="Tripartite_DENN"/>
</dbReference>
<dbReference type="SMART" id="SM00801">
    <property type="entry name" value="dDENN"/>
    <property type="match status" value="1"/>
</dbReference>
<organism evidence="6 7">
    <name type="scientific">Holothuria leucospilota</name>
    <name type="common">Black long sea cucumber</name>
    <name type="synonym">Mertensiothuria leucospilota</name>
    <dbReference type="NCBI Taxonomy" id="206669"/>
    <lineage>
        <taxon>Eukaryota</taxon>
        <taxon>Metazoa</taxon>
        <taxon>Echinodermata</taxon>
        <taxon>Eleutherozoa</taxon>
        <taxon>Echinozoa</taxon>
        <taxon>Holothuroidea</taxon>
        <taxon>Aspidochirotacea</taxon>
        <taxon>Aspidochirotida</taxon>
        <taxon>Holothuriidae</taxon>
        <taxon>Holothuria</taxon>
    </lineage>
</organism>
<feature type="compositionally biased region" description="Polar residues" evidence="3">
    <location>
        <begin position="1398"/>
        <end position="1415"/>
    </location>
</feature>
<feature type="compositionally biased region" description="Polar residues" evidence="3">
    <location>
        <begin position="1045"/>
        <end position="1072"/>
    </location>
</feature>
<feature type="region of interest" description="Disordered" evidence="3">
    <location>
        <begin position="1181"/>
        <end position="1337"/>
    </location>
</feature>
<dbReference type="Proteomes" id="UP001152320">
    <property type="component" value="Chromosome 14"/>
</dbReference>
<evidence type="ECO:0000313" key="6">
    <source>
        <dbReference type="EMBL" id="KAJ8029554.1"/>
    </source>
</evidence>
<feature type="compositionally biased region" description="Basic and acidic residues" evidence="3">
    <location>
        <begin position="1204"/>
        <end position="1218"/>
    </location>
</feature>
<feature type="compositionally biased region" description="Low complexity" evidence="3">
    <location>
        <begin position="1547"/>
        <end position="1559"/>
    </location>
</feature>
<feature type="repeat" description="PPR" evidence="2">
    <location>
        <begin position="805"/>
        <end position="839"/>
    </location>
</feature>
<evidence type="ECO:0000256" key="1">
    <source>
        <dbReference type="ARBA" id="ARBA00022658"/>
    </source>
</evidence>
<sequence>MNTIYESTTMDDHGPRVADYFVLTGLTEDSKPLDEEIQNEGHIKPQRNLAPITDIHVIIRSQGEKVPPGFTCIEQTPFGFQADLNNGCIGSPSVFLCYKRGYDKPPLTDIGILYEGKSRLMEGCEVLSSTPTGLPANVNSRIGVSSQRAYITYRKAKANSRHNTLAVIDIAVILTNKGEAPPHAFNLINKNLNKGSMVGNDVYLCYKKSAIRGNSLVYEPALLSRYPPEDYPEFSLPDSVSKFCMPLGATLECWPSTHTHPLPLFSTFVLTDQGGAKVYGAGVTFYESYPESKLTEQQRESFNMKESQSYGIHTNKCICILSRWPFFDAFKKFLTFIYRLSLSGPLTVPIERYIAHFMHEVPFPTPQRPRIFMQLGHSSLILAQPQTSPLPLSGASFCALLQNLGPETCLNLLTYVLLESKILLHSLRPALLTAVAEAVSSMIFPFVWQCPYVPLCPLFLAMTLNAPFPVIFGIDSRYFDTYDPPSDATCVDIDTNTILLPDDKKGMNWKILPKKPAKKLLNMLSGLYREVLKSGISDSVSDDLAVEMAPLDDDFNKKKKQTILELKIQDAFLIFMASIMKDYNKYLLPITQQPTQRVTDADARFDCNGFIKSRDKASHVFFKQLSKTQQFIKLVEDVSFVTEHDERFAFFEECTERVDAESKEDVKLIDYEAVHDSEHTVFVTPPDETELEGMEFDYQGFPVLNPALFLPSGSEGNVANRSSRNVFNSPFPRRTKQEMRQSQKMAKLQASSPEQWASYLLSQCYALWFLHLPSYVQGTHSKTRALKASFEVLKKIQGKNLHLVDEVCYRILMQLCGQYSQPVLAVQVFMEMRQRDVKINAITYGYYNKAVLESRWPASSFSGYQQWVKLRHTLLAVAQFKRPLKRRSYSDNSDVVSRSSGDSVDAEGRTEETPSATCTLTREEKSSTGNSDMGYMTMDELATIDLLGSPDLSPIQPQDTKLQPPLIPLGEVDTSPQGEGAVCKETTPVRDEASISQSLPNGNPNLLVDTGPSSNTSTPVNTTDNNSTLTNSLMEADNTPKKVTVSRNSSIVRKTRASSGSTSSVGRGNSVSGLDDLLKSGETPTDRSVFDDFDSGVSSLHSRRRHHSEDSWTLSSLHAKSNGNVSHVSPSPNKSSGSSSPSQWKKELFKGDAGIIEGLTGADPSSGPERTKPSMIKEMETSGHVRSSSLGSKPCADKVILPPEKTDPLQECNHIDHLDPEEENEKNKQKVEKSSKDSDLLITFDDGGAGDSKEAAKSIDQIFQSSSTVEHKTCPVETNHKDSFDSLDSEDLLSNSKKKPLSAKASGESDGSEQTGSPRSTSPSDSKESLPSAFKRTKTRQSFLSSFWNTSGLSPHVSKESISKKLFAASTQMESLGSSMKSKTIDLAAKVGEYTRSFSSSSVKDNESGTKSPATGSLIDLDTLSETGDDKDSASILQEKLNTDESLEDLGIILPSFKGSSQSLNNPSSDQEDIGRRMYAMEVTMSSCCRCSQCRCLVYDEAIIAGWSADESKFQTSCCFCRAQWVPSLTMSIVDNRDQALRTRMTQSPSSESVQSIQSAPFLKTEDNAQLSNDDELGGGQRSNPSIDNLSYGSEGDLLSSGPAISSKKEESKQKEQMASDEQSDMDTVGPLLNLSGNENGLKDDKHGDSRRSRSSSESGPGDMSRRGSVPDKKSSSGLKAATSYSLPRYVKGIDEMDFHLSTSSLPTNIKGSRENIPLPRKDTEVSPVSVPYLSPLVLWKEVENVIENEGETCLKSPSFVSEHPIIFWNLVWYFNRLDLPNYMGGLLLAAYSELKGKTSHHLSTFTRYVKIHTMWENTQFWVELGPPMYMLWMSIGVVPSPFETRGFTKAFMLQIVKCIRYDNVHIPITMLLDEYKRLGVEKCERRGIYHDLLFLTFTALGRENIDQEAFDIKYRSACEKLPAEYKNQMQYDDSCPPMAVRMCNLTFGDLSLRTTVASKD</sequence>
<dbReference type="Gene3D" id="3.40.50.11500">
    <property type="match status" value="1"/>
</dbReference>
<dbReference type="PROSITE" id="PS50211">
    <property type="entry name" value="DENN"/>
    <property type="match status" value="1"/>
</dbReference>
<feature type="domain" description="UDENN" evidence="4">
    <location>
        <begin position="202"/>
        <end position="646"/>
    </location>
</feature>